<name>A0A2L1IX04_9CAUD</name>
<dbReference type="Proteomes" id="UP000240246">
    <property type="component" value="Segment"/>
</dbReference>
<proteinExistence type="predicted"/>
<gene>
    <name evidence="1" type="ORF">SEA_CUKE_124</name>
</gene>
<dbReference type="EMBL" id="MG757156">
    <property type="protein sequence ID" value="AVD99740.1"/>
    <property type="molecule type" value="Genomic_DNA"/>
</dbReference>
<organism evidence="1 2">
    <name type="scientific">Mycobacterium phage Cuke</name>
    <dbReference type="NCBI Taxonomy" id="2079417"/>
    <lineage>
        <taxon>Viruses</taxon>
        <taxon>Duplodnaviria</taxon>
        <taxon>Heunggongvirae</taxon>
        <taxon>Uroviricota</taxon>
        <taxon>Caudoviricetes</taxon>
        <taxon>Cukevirus</taxon>
        <taxon>Cukevirus cuke</taxon>
    </lineage>
</organism>
<protein>
    <submittedName>
        <fullName evidence="1">Uncharacterized protein</fullName>
    </submittedName>
</protein>
<reference evidence="2" key="1">
    <citation type="submission" date="2018-01" db="EMBL/GenBank/DDBJ databases">
        <authorList>
            <person name="Gaut B.S."/>
            <person name="Morton B.R."/>
            <person name="Clegg M.T."/>
            <person name="Duvall M.R."/>
        </authorList>
    </citation>
    <scope>NUCLEOTIDE SEQUENCE [LARGE SCALE GENOMIC DNA]</scope>
</reference>
<keyword evidence="2" id="KW-1185">Reference proteome</keyword>
<sequence>MDQYRDRSTGTSNAGYVASELTCTPTSLRGYSGVYGRGKSMCGKSPMGGMEILSLPIHSEYLERYKQLERERIANAELQFRKDLVAGHVWNWSVF</sequence>
<evidence type="ECO:0000313" key="2">
    <source>
        <dbReference type="Proteomes" id="UP000240246"/>
    </source>
</evidence>
<evidence type="ECO:0000313" key="1">
    <source>
        <dbReference type="EMBL" id="AVD99740.1"/>
    </source>
</evidence>
<accession>A0A2L1IX04</accession>